<proteinExistence type="predicted"/>
<dbReference type="InterPro" id="IPR011989">
    <property type="entry name" value="ARM-like"/>
</dbReference>
<dbReference type="SMART" id="SM00220">
    <property type="entry name" value="S_TKc"/>
    <property type="match status" value="1"/>
</dbReference>
<accession>A0A388JUV3</accession>
<dbReference type="Pfam" id="PF00069">
    <property type="entry name" value="Pkinase"/>
    <property type="match status" value="1"/>
</dbReference>
<comment type="caution">
    <text evidence="3">The sequence shown here is derived from an EMBL/GenBank/DDBJ whole genome shotgun (WGS) entry which is preliminary data.</text>
</comment>
<dbReference type="AlphaFoldDB" id="A0A388JUV3"/>
<feature type="compositionally biased region" description="Low complexity" evidence="1">
    <location>
        <begin position="789"/>
        <end position="802"/>
    </location>
</feature>
<dbReference type="PROSITE" id="PS50011">
    <property type="entry name" value="PROTEIN_KINASE_DOM"/>
    <property type="match status" value="1"/>
</dbReference>
<dbReference type="InterPro" id="IPR051177">
    <property type="entry name" value="CIK-Related_Protein"/>
</dbReference>
<dbReference type="OrthoDB" id="79687at2759"/>
<dbReference type="Proteomes" id="UP000265515">
    <property type="component" value="Unassembled WGS sequence"/>
</dbReference>
<feature type="compositionally biased region" description="Low complexity" evidence="1">
    <location>
        <begin position="826"/>
        <end position="843"/>
    </location>
</feature>
<dbReference type="CDD" id="cd14011">
    <property type="entry name" value="PK_SCY1_like"/>
    <property type="match status" value="1"/>
</dbReference>
<feature type="compositionally biased region" description="Polar residues" evidence="1">
    <location>
        <begin position="863"/>
        <end position="873"/>
    </location>
</feature>
<evidence type="ECO:0000259" key="2">
    <source>
        <dbReference type="PROSITE" id="PS50011"/>
    </source>
</evidence>
<evidence type="ECO:0000256" key="1">
    <source>
        <dbReference type="SAM" id="MobiDB-lite"/>
    </source>
</evidence>
<name>A0A388JUV3_CHABU</name>
<gene>
    <name evidence="3" type="ORF">CBR_g22378</name>
</gene>
<feature type="compositionally biased region" description="Low complexity" evidence="1">
    <location>
        <begin position="652"/>
        <end position="666"/>
    </location>
</feature>
<feature type="region of interest" description="Disordered" evidence="1">
    <location>
        <begin position="582"/>
        <end position="618"/>
    </location>
</feature>
<dbReference type="OMA" id="XASLTLE"/>
<dbReference type="SUPFAM" id="SSF56112">
    <property type="entry name" value="Protein kinase-like (PK-like)"/>
    <property type="match status" value="1"/>
</dbReference>
<dbReference type="Gene3D" id="1.25.10.10">
    <property type="entry name" value="Leucine-rich Repeat Variant"/>
    <property type="match status" value="1"/>
</dbReference>
<feature type="domain" description="Protein kinase" evidence="2">
    <location>
        <begin position="35"/>
        <end position="341"/>
    </location>
</feature>
<keyword evidence="4" id="KW-1185">Reference proteome</keyword>
<dbReference type="GO" id="GO:0005524">
    <property type="term" value="F:ATP binding"/>
    <property type="evidence" value="ECO:0007669"/>
    <property type="project" value="InterPro"/>
</dbReference>
<dbReference type="GO" id="GO:0004672">
    <property type="term" value="F:protein kinase activity"/>
    <property type="evidence" value="ECO:0007669"/>
    <property type="project" value="InterPro"/>
</dbReference>
<dbReference type="Gene3D" id="3.30.200.20">
    <property type="entry name" value="Phosphorylase Kinase, domain 1"/>
    <property type="match status" value="1"/>
</dbReference>
<feature type="compositionally biased region" description="Polar residues" evidence="1">
    <location>
        <begin position="679"/>
        <end position="690"/>
    </location>
</feature>
<feature type="compositionally biased region" description="Pro residues" evidence="1">
    <location>
        <begin position="879"/>
        <end position="903"/>
    </location>
</feature>
<feature type="region of interest" description="Disordered" evidence="1">
    <location>
        <begin position="777"/>
        <end position="809"/>
    </location>
</feature>
<dbReference type="InterPro" id="IPR000719">
    <property type="entry name" value="Prot_kinase_dom"/>
</dbReference>
<feature type="region of interest" description="Disordered" evidence="1">
    <location>
        <begin position="823"/>
        <end position="903"/>
    </location>
</feature>
<sequence>MKTLTKAFAKTAAKIEKSVQSTVHDVTGPKALQDYTLIEQVGSGGLGCLWKLWRAKPKVRMSVNVLDSEVCVWALDKKALADQRHKKGTSKISEEQLFDIFRQDAAQLLKLRHPGIVRVIEPLDESKHMMAMVTEPLFASLANVTKDFTNMNQIPEELKNLDMSNLEMKHGFLQLAESLSFLHNDAHLVHRAISPQTVFITAGGAWKLGGFGFVRSSDKVAEESDSRAAFYYPEHDVPAGGLPLQPNLDYVAPELTRSNAGVASPAADVFSLGLLAYRMFAGVSLLTCNNNLKTFTSSTMMLQSREFHGIASDLGYELRRILNLDPSARPSAIEFGGSPFFRDDTQLRALRFLDRMLERDNMQKAEFIKALGGMWNAFDGRILRYKVLPPLAVELRNETMQVVVLPMIMAIAEAQDARNFEIMILPSLLPAMQTVAGDMLLLMLKHAATIAEKVSGDVINNHLLPMMVRAYEDSDIRIQEEALKRTITVLNKIDYQSVKQAVLPRVHGLALKTASAAGKELLDGFCDVTFGPEFAVESVLPLLIPSLSASSLNPEQFSKYMGVIWDVLRKIEEKRSLNITETVRRPNDNSGIGGMMPNANGLVASKPPPTSSARQSLAWDVEDWTASSKPALPALEYRPVGDAHSSSGDQGRGSSPYRPSSSSFGQPPGGGNSFGVPSSVPQPMNAQGSGQPAHRLSSSVGGGGGIGDFQWPPSQSSIGMNAKPSPTHAGTGAVAPGITWDMYGLGKPGIIGGAGGMNSNTAAPTTSTDADDPFANWPPRTGGGGSGGATSTISGTGSSGNRMGSGSGIGSLNLGSMGLGRGGAAAMGQQTPGLGSSMQLGMQGSSGSGRGISSPGQPDQFGSLFTSGQQPQTAAPMRLQPPPNRLNPPPNRSAPQPPLLDLL</sequence>
<dbReference type="EMBL" id="BFEA01000021">
    <property type="protein sequence ID" value="GBG61581.1"/>
    <property type="molecule type" value="Genomic_DNA"/>
</dbReference>
<dbReference type="PANTHER" id="PTHR12984:SF6">
    <property type="entry name" value="SCY1-LIKE PROTEIN 2"/>
    <property type="match status" value="1"/>
</dbReference>
<dbReference type="Gene3D" id="1.10.510.10">
    <property type="entry name" value="Transferase(Phosphotransferase) domain 1"/>
    <property type="match status" value="1"/>
</dbReference>
<dbReference type="InterPro" id="IPR011009">
    <property type="entry name" value="Kinase-like_dom_sf"/>
</dbReference>
<reference evidence="3 4" key="1">
    <citation type="journal article" date="2018" name="Cell">
        <title>The Chara Genome: Secondary Complexity and Implications for Plant Terrestrialization.</title>
        <authorList>
            <person name="Nishiyama T."/>
            <person name="Sakayama H."/>
            <person name="Vries J.D."/>
            <person name="Buschmann H."/>
            <person name="Saint-Marcoux D."/>
            <person name="Ullrich K.K."/>
            <person name="Haas F.B."/>
            <person name="Vanderstraeten L."/>
            <person name="Becker D."/>
            <person name="Lang D."/>
            <person name="Vosolsobe S."/>
            <person name="Rombauts S."/>
            <person name="Wilhelmsson P.K.I."/>
            <person name="Janitza P."/>
            <person name="Kern R."/>
            <person name="Heyl A."/>
            <person name="Rumpler F."/>
            <person name="Villalobos L.I.A.C."/>
            <person name="Clay J.M."/>
            <person name="Skokan R."/>
            <person name="Toyoda A."/>
            <person name="Suzuki Y."/>
            <person name="Kagoshima H."/>
            <person name="Schijlen E."/>
            <person name="Tajeshwar N."/>
            <person name="Catarino B."/>
            <person name="Hetherington A.J."/>
            <person name="Saltykova A."/>
            <person name="Bonnot C."/>
            <person name="Breuninger H."/>
            <person name="Symeonidi A."/>
            <person name="Radhakrishnan G.V."/>
            <person name="Van Nieuwerburgh F."/>
            <person name="Deforce D."/>
            <person name="Chang C."/>
            <person name="Karol K.G."/>
            <person name="Hedrich R."/>
            <person name="Ulvskov P."/>
            <person name="Glockner G."/>
            <person name="Delwiche C.F."/>
            <person name="Petrasek J."/>
            <person name="Van de Peer Y."/>
            <person name="Friml J."/>
            <person name="Beilby M."/>
            <person name="Dolan L."/>
            <person name="Kohara Y."/>
            <person name="Sugano S."/>
            <person name="Fujiyama A."/>
            <person name="Delaux P.-M."/>
            <person name="Quint M."/>
            <person name="TheiBen G."/>
            <person name="Hagemann M."/>
            <person name="Harholt J."/>
            <person name="Dunand C."/>
            <person name="Zachgo S."/>
            <person name="Langdale J."/>
            <person name="Maumus F."/>
            <person name="Straeten D.V.D."/>
            <person name="Gould S.B."/>
            <person name="Rensing S.A."/>
        </authorList>
    </citation>
    <scope>NUCLEOTIDE SEQUENCE [LARGE SCALE GENOMIC DNA]</scope>
    <source>
        <strain evidence="3 4">S276</strain>
    </source>
</reference>
<dbReference type="Gramene" id="GBG61581">
    <property type="protein sequence ID" value="GBG61581"/>
    <property type="gene ID" value="CBR_g22378"/>
</dbReference>
<evidence type="ECO:0000313" key="3">
    <source>
        <dbReference type="EMBL" id="GBG61581.1"/>
    </source>
</evidence>
<feature type="region of interest" description="Disordered" evidence="1">
    <location>
        <begin position="635"/>
        <end position="730"/>
    </location>
</feature>
<dbReference type="PANTHER" id="PTHR12984">
    <property type="entry name" value="SCY1-RELATED S/T PROTEIN KINASE-LIKE"/>
    <property type="match status" value="1"/>
</dbReference>
<protein>
    <recommendedName>
        <fullName evidence="2">Protein kinase domain-containing protein</fullName>
    </recommendedName>
</protein>
<organism evidence="3 4">
    <name type="scientific">Chara braunii</name>
    <name type="common">Braun's stonewort</name>
    <dbReference type="NCBI Taxonomy" id="69332"/>
    <lineage>
        <taxon>Eukaryota</taxon>
        <taxon>Viridiplantae</taxon>
        <taxon>Streptophyta</taxon>
        <taxon>Charophyceae</taxon>
        <taxon>Charales</taxon>
        <taxon>Characeae</taxon>
        <taxon>Chara</taxon>
    </lineage>
</organism>
<evidence type="ECO:0000313" key="4">
    <source>
        <dbReference type="Proteomes" id="UP000265515"/>
    </source>
</evidence>